<dbReference type="Proteomes" id="UP000095286">
    <property type="component" value="Unplaced"/>
</dbReference>
<evidence type="ECO:0000313" key="1">
    <source>
        <dbReference type="Proteomes" id="UP000095286"/>
    </source>
</evidence>
<accession>A0AC35U486</accession>
<organism evidence="1 2">
    <name type="scientific">Rhabditophanes sp. KR3021</name>
    <dbReference type="NCBI Taxonomy" id="114890"/>
    <lineage>
        <taxon>Eukaryota</taxon>
        <taxon>Metazoa</taxon>
        <taxon>Ecdysozoa</taxon>
        <taxon>Nematoda</taxon>
        <taxon>Chromadorea</taxon>
        <taxon>Rhabditida</taxon>
        <taxon>Tylenchina</taxon>
        <taxon>Panagrolaimomorpha</taxon>
        <taxon>Strongyloidoidea</taxon>
        <taxon>Alloionematidae</taxon>
        <taxon>Rhabditophanes</taxon>
    </lineage>
</organism>
<reference evidence="2" key="1">
    <citation type="submission" date="2016-11" db="UniProtKB">
        <authorList>
            <consortium name="WormBaseParasite"/>
        </authorList>
    </citation>
    <scope>IDENTIFICATION</scope>
    <source>
        <strain evidence="2">KR3021</strain>
    </source>
</reference>
<protein>
    <submittedName>
        <fullName evidence="2">TRAUB domain-containing protein</fullName>
    </submittedName>
</protein>
<proteinExistence type="predicted"/>
<name>A0AC35U486_9BILA</name>
<dbReference type="WBParaSite" id="RSKR_0000700050.1">
    <property type="protein sequence ID" value="RSKR_0000700050.1"/>
    <property type="gene ID" value="RSKR_0000700050"/>
</dbReference>
<sequence length="113" mass="12626">MSHLAVSCHVLPAVQCIPLDCAMDKSPTDALSNLMSLYLGLNHRNWRIAEAKPQGTTPTQVPKEVERIEKQVAGGIESGMISSTTKKTYFSQKARFPEDGVTRLMDILYKNRY</sequence>
<evidence type="ECO:0000313" key="2">
    <source>
        <dbReference type="WBParaSite" id="RSKR_0000700050.1"/>
    </source>
</evidence>